<protein>
    <submittedName>
        <fullName evidence="1">Uncharacterized protein</fullName>
    </submittedName>
</protein>
<reference evidence="1" key="2">
    <citation type="journal article" date="2023" name="Int. J. Mol. Sci.">
        <title>De Novo Assembly and Annotation of 11 Diverse Shrub Willow (Salix) Genomes Reveals Novel Gene Organization in Sex-Linked Regions.</title>
        <authorList>
            <person name="Hyden B."/>
            <person name="Feng K."/>
            <person name="Yates T.B."/>
            <person name="Jawdy S."/>
            <person name="Cereghino C."/>
            <person name="Smart L.B."/>
            <person name="Muchero W."/>
        </authorList>
    </citation>
    <scope>NUCLEOTIDE SEQUENCE</scope>
    <source>
        <tissue evidence="1">Shoot tip</tissue>
    </source>
</reference>
<dbReference type="Proteomes" id="UP001151752">
    <property type="component" value="Chromosome 2"/>
</dbReference>
<proteinExistence type="predicted"/>
<name>A0A9Q0TD59_9ROSI</name>
<gene>
    <name evidence="1" type="ORF">OIU74_010530</name>
</gene>
<evidence type="ECO:0000313" key="1">
    <source>
        <dbReference type="EMBL" id="KAJ6709443.1"/>
    </source>
</evidence>
<reference evidence="1" key="1">
    <citation type="submission" date="2022-11" db="EMBL/GenBank/DDBJ databases">
        <authorList>
            <person name="Hyden B.L."/>
            <person name="Feng K."/>
            <person name="Yates T."/>
            <person name="Jawdy S."/>
            <person name="Smart L.B."/>
            <person name="Muchero W."/>
        </authorList>
    </citation>
    <scope>NUCLEOTIDE SEQUENCE</scope>
    <source>
        <tissue evidence="1">Shoot tip</tissue>
    </source>
</reference>
<keyword evidence="2" id="KW-1185">Reference proteome</keyword>
<sequence>MVTILDSYLHYRIANVNDFFVTLLIGGPDQVLPHFKLSGQQLDSSSATDSFEGAVNRWHVGPKWLPLSIRACSKSNGTCRLVGGGLGHCHHHLAGNGCFSFHFRPSLAVESESDGGAPESGRASTPPVFNLPARSLLTRSTHLLQKILRQ</sequence>
<dbReference type="AlphaFoldDB" id="A0A9Q0TD59"/>
<evidence type="ECO:0000313" key="2">
    <source>
        <dbReference type="Proteomes" id="UP001151752"/>
    </source>
</evidence>
<organism evidence="1 2">
    <name type="scientific">Salix koriyanagi</name>
    <dbReference type="NCBI Taxonomy" id="2511006"/>
    <lineage>
        <taxon>Eukaryota</taxon>
        <taxon>Viridiplantae</taxon>
        <taxon>Streptophyta</taxon>
        <taxon>Embryophyta</taxon>
        <taxon>Tracheophyta</taxon>
        <taxon>Spermatophyta</taxon>
        <taxon>Magnoliopsida</taxon>
        <taxon>eudicotyledons</taxon>
        <taxon>Gunneridae</taxon>
        <taxon>Pentapetalae</taxon>
        <taxon>rosids</taxon>
        <taxon>fabids</taxon>
        <taxon>Malpighiales</taxon>
        <taxon>Salicaceae</taxon>
        <taxon>Saliceae</taxon>
        <taxon>Salix</taxon>
    </lineage>
</organism>
<accession>A0A9Q0TD59</accession>
<dbReference type="EMBL" id="JAPFFM010000015">
    <property type="protein sequence ID" value="KAJ6709443.1"/>
    <property type="molecule type" value="Genomic_DNA"/>
</dbReference>
<comment type="caution">
    <text evidence="1">The sequence shown here is derived from an EMBL/GenBank/DDBJ whole genome shotgun (WGS) entry which is preliminary data.</text>
</comment>